<evidence type="ECO:0000256" key="5">
    <source>
        <dbReference type="ARBA" id="ARBA00023284"/>
    </source>
</evidence>
<keyword evidence="4" id="KW-0143">Chaperone</keyword>
<proteinExistence type="predicted"/>
<gene>
    <name evidence="6" type="ORF">KK137_12375</name>
</gene>
<dbReference type="PANTHER" id="PTHR30111:SF1">
    <property type="entry name" value="33 KDA CHAPERONIN"/>
    <property type="match status" value="1"/>
</dbReference>
<evidence type="ECO:0000256" key="4">
    <source>
        <dbReference type="ARBA" id="ARBA00023186"/>
    </source>
</evidence>
<comment type="caution">
    <text evidence="6">The sequence shown here is derived from an EMBL/GenBank/DDBJ whole genome shotgun (WGS) entry which is preliminary data.</text>
</comment>
<dbReference type="Pfam" id="PF01430">
    <property type="entry name" value="HSP33"/>
    <property type="match status" value="1"/>
</dbReference>
<evidence type="ECO:0000256" key="1">
    <source>
        <dbReference type="ARBA" id="ARBA00022490"/>
    </source>
</evidence>
<keyword evidence="1" id="KW-0963">Cytoplasm</keyword>
<accession>A0ABS5W5U9</accession>
<dbReference type="Gene3D" id="3.90.1280.10">
    <property type="entry name" value="HSP33 redox switch-like"/>
    <property type="match status" value="1"/>
</dbReference>
<keyword evidence="5" id="KW-0676">Redox-active center</keyword>
<evidence type="ECO:0000313" key="6">
    <source>
        <dbReference type="EMBL" id="MBT2135126.1"/>
    </source>
</evidence>
<dbReference type="EMBL" id="JAHFVK010000002">
    <property type="protein sequence ID" value="MBT2135126.1"/>
    <property type="molecule type" value="Genomic_DNA"/>
</dbReference>
<dbReference type="SUPFAM" id="SSF118352">
    <property type="entry name" value="HSP33 redox switch-like"/>
    <property type="match status" value="1"/>
</dbReference>
<keyword evidence="3" id="KW-1015">Disulfide bond</keyword>
<evidence type="ECO:0000256" key="2">
    <source>
        <dbReference type="ARBA" id="ARBA00022833"/>
    </source>
</evidence>
<organism evidence="6 7">
    <name type="scientific">Croceibacterium selenioxidans</name>
    <dbReference type="NCBI Taxonomy" id="2838833"/>
    <lineage>
        <taxon>Bacteria</taxon>
        <taxon>Pseudomonadati</taxon>
        <taxon>Pseudomonadota</taxon>
        <taxon>Alphaproteobacteria</taxon>
        <taxon>Sphingomonadales</taxon>
        <taxon>Erythrobacteraceae</taxon>
        <taxon>Croceibacterium</taxon>
    </lineage>
</organism>
<evidence type="ECO:0000313" key="7">
    <source>
        <dbReference type="Proteomes" id="UP000811255"/>
    </source>
</evidence>
<keyword evidence="7" id="KW-1185">Reference proteome</keyword>
<dbReference type="InterPro" id="IPR016154">
    <property type="entry name" value="Heat_shock_Hsp33_C"/>
</dbReference>
<keyword evidence="2" id="KW-0862">Zinc</keyword>
<sequence length="301" mass="33104">MTNPTENTQTPGIDRLLAFTLKDRNAHGRVVRIGPVLDTILSAHDYEPAIKNLLAEALTLTALMGGLLKSEGSQLTMQAQTEDGIVELLVCDYRDGELRGYVKHDREQAADLGANPSLPGLFGKGSLAITFEVASSGLRYQGIVPLEGRSLSEAVEAYFAQSEQVPTLIRVAVRTGPGGSTAGGLLLQHLAQGEEGRERLHVVPSHQEWEHVSILGQSIQNDELLDTSLSPEGLVWRLFHEEPEVRVQPTTALTRGCRCSVVHFEEVLSRFPKEDRRDMRDENGIILVDCAFCSREFPIQD</sequence>
<dbReference type="PANTHER" id="PTHR30111">
    <property type="entry name" value="33 KDA CHAPERONIN"/>
    <property type="match status" value="1"/>
</dbReference>
<dbReference type="PIRSF" id="PIRSF005261">
    <property type="entry name" value="Heat_shock_Hsp33"/>
    <property type="match status" value="1"/>
</dbReference>
<dbReference type="Proteomes" id="UP000811255">
    <property type="component" value="Unassembled WGS sequence"/>
</dbReference>
<protein>
    <submittedName>
        <fullName evidence="6">Hsp33 family molecular chaperone HslO</fullName>
    </submittedName>
</protein>
<dbReference type="Gene3D" id="1.10.287.480">
    <property type="entry name" value="helix hairpin bin"/>
    <property type="match status" value="1"/>
</dbReference>
<dbReference type="InterPro" id="IPR016153">
    <property type="entry name" value="Heat_shock_Hsp33_N"/>
</dbReference>
<dbReference type="CDD" id="cd00498">
    <property type="entry name" value="Hsp33"/>
    <property type="match status" value="1"/>
</dbReference>
<dbReference type="SUPFAM" id="SSF64397">
    <property type="entry name" value="Hsp33 domain"/>
    <property type="match status" value="1"/>
</dbReference>
<dbReference type="InterPro" id="IPR023212">
    <property type="entry name" value="Hsp33_helix_hairpin_bin_dom_sf"/>
</dbReference>
<reference evidence="6 7" key="1">
    <citation type="submission" date="2021-05" db="EMBL/GenBank/DDBJ databases">
        <title>Croceibacterium sp. LX-88 genome sequence.</title>
        <authorList>
            <person name="Luo X."/>
        </authorList>
    </citation>
    <scope>NUCLEOTIDE SEQUENCE [LARGE SCALE GENOMIC DNA]</scope>
    <source>
        <strain evidence="6 7">LX-88</strain>
    </source>
</reference>
<dbReference type="InterPro" id="IPR000397">
    <property type="entry name" value="Heat_shock_Hsp33"/>
</dbReference>
<dbReference type="Gene3D" id="3.55.30.10">
    <property type="entry name" value="Hsp33 domain"/>
    <property type="match status" value="1"/>
</dbReference>
<name>A0ABS5W5U9_9SPHN</name>
<dbReference type="RefSeq" id="WP_214536746.1">
    <property type="nucleotide sequence ID" value="NZ_JAHFVK010000002.1"/>
</dbReference>
<evidence type="ECO:0000256" key="3">
    <source>
        <dbReference type="ARBA" id="ARBA00023157"/>
    </source>
</evidence>